<dbReference type="InterPro" id="IPR019734">
    <property type="entry name" value="TPR_rpt"/>
</dbReference>
<dbReference type="InterPro" id="IPR051533">
    <property type="entry name" value="WaaL-like"/>
</dbReference>
<feature type="transmembrane region" description="Helical" evidence="5">
    <location>
        <begin position="45"/>
        <end position="64"/>
    </location>
</feature>
<dbReference type="Proteomes" id="UP001431776">
    <property type="component" value="Unassembled WGS sequence"/>
</dbReference>
<dbReference type="GO" id="GO:0016874">
    <property type="term" value="F:ligase activity"/>
    <property type="evidence" value="ECO:0007669"/>
    <property type="project" value="UniProtKB-KW"/>
</dbReference>
<keyword evidence="2 5" id="KW-0812">Transmembrane</keyword>
<keyword evidence="4 5" id="KW-0472">Membrane</keyword>
<evidence type="ECO:0000256" key="3">
    <source>
        <dbReference type="ARBA" id="ARBA00022989"/>
    </source>
</evidence>
<dbReference type="Pfam" id="PF04932">
    <property type="entry name" value="Wzy_C"/>
    <property type="match status" value="1"/>
</dbReference>
<evidence type="ECO:0000259" key="6">
    <source>
        <dbReference type="Pfam" id="PF04932"/>
    </source>
</evidence>
<protein>
    <submittedName>
        <fullName evidence="7">O-antigen ligase family protein</fullName>
    </submittedName>
</protein>
<evidence type="ECO:0000313" key="7">
    <source>
        <dbReference type="EMBL" id="MDI6449534.1"/>
    </source>
</evidence>
<feature type="transmembrane region" description="Helical" evidence="5">
    <location>
        <begin position="493"/>
        <end position="511"/>
    </location>
</feature>
<feature type="transmembrane region" description="Helical" evidence="5">
    <location>
        <begin position="430"/>
        <end position="448"/>
    </location>
</feature>
<feature type="transmembrane region" description="Helical" evidence="5">
    <location>
        <begin position="281"/>
        <end position="297"/>
    </location>
</feature>
<dbReference type="GO" id="GO:0016020">
    <property type="term" value="C:membrane"/>
    <property type="evidence" value="ECO:0007669"/>
    <property type="project" value="UniProtKB-SubCell"/>
</dbReference>
<dbReference type="InterPro" id="IPR011990">
    <property type="entry name" value="TPR-like_helical_dom_sf"/>
</dbReference>
<keyword evidence="7" id="KW-0436">Ligase</keyword>
<dbReference type="PANTHER" id="PTHR37422">
    <property type="entry name" value="TEICHURONIC ACID BIOSYNTHESIS PROTEIN TUAE"/>
    <property type="match status" value="1"/>
</dbReference>
<keyword evidence="8" id="KW-1185">Reference proteome</keyword>
<dbReference type="Gene3D" id="1.25.40.10">
    <property type="entry name" value="Tetratricopeptide repeat domain"/>
    <property type="match status" value="1"/>
</dbReference>
<name>A0AAW6TZ56_9BACT</name>
<sequence>MTFNRTAWISDDPSERLDLIIERLLIALLVFMPIAFGVVEAWSEMIVIALAGAIAVCFLLKPVVARDSHVVWTWAYVPVAVFIVVVLLQLIPLPAAVLQVISPNTVSRKTELLGDLDQAGEVLSSITVSFYPHATRHGLRLVLAIAAVFAVVLNVYRRPEQIVRLLVAIAAIGAGVAVLAVAQNLFGNDKIYWFVESPHRSAHSGPFVNHSHYAQFMNLSIGAALGAFLVKVHRGFARQKVTPEVVAEYFGSHDAKPVWALLAMMVVGAGTVFLAMSRGGVISMLIAGALTTLVLSLRRSMRGSGWIIVMLALGAFVCVLYIGFDAVYDRLTTLRDLSTAEGGRRQIVSDIAMAWARFPVLGTGLGTHEVVYPEFDRSSIPALASHAENEYAQAAEETGILGLAALLAFAVFIGIHYMRAIKGSHVPICSAAYGLGFGLVAILVHSLSDFGQHLPANAMLTAIFCAMLIRLSQIGADESDPSGEVVVSERSRRAWTAGLVVVCAVWVWGLWGANGARVAEAHWRRVLAAERTLMDSGWEGTDDEYVYLLGRARKASARQPDNVHYRHWLNVYRWHAISRTTDPNTGDLVLPLEAVEFAERIAEDLNVARVSCPTFGATWCVLGQLERSILGRPERGARYIREGVKLAPCDATACFVAGGLALEEGDVDVAFDHLSRAVELDRRTFRDVASLLTEQFDLPDLALQIAADDIGRLSVMADLLEASGRSTESVNEVRRKVVTLLERRCREPEPPAWALAWLAVICARDGRATEAIDWYRQALALDYGRVDWRFNLARLLDETGAVAEAIRELEACLRLRPEYAAAKHLLDRLVADPRLASQRSAVP</sequence>
<feature type="transmembrane region" description="Helical" evidence="5">
    <location>
        <begin position="258"/>
        <end position="275"/>
    </location>
</feature>
<dbReference type="InterPro" id="IPR007016">
    <property type="entry name" value="O-antigen_ligase-rel_domated"/>
</dbReference>
<evidence type="ECO:0000256" key="5">
    <source>
        <dbReference type="SAM" id="Phobius"/>
    </source>
</evidence>
<dbReference type="SUPFAM" id="SSF48452">
    <property type="entry name" value="TPR-like"/>
    <property type="match status" value="1"/>
</dbReference>
<feature type="transmembrane region" description="Helical" evidence="5">
    <location>
        <begin position="71"/>
        <end position="91"/>
    </location>
</feature>
<feature type="transmembrane region" description="Helical" evidence="5">
    <location>
        <begin position="399"/>
        <end position="418"/>
    </location>
</feature>
<feature type="transmembrane region" description="Helical" evidence="5">
    <location>
        <begin position="304"/>
        <end position="324"/>
    </location>
</feature>
<dbReference type="Pfam" id="PF14559">
    <property type="entry name" value="TPR_19"/>
    <property type="match status" value="1"/>
</dbReference>
<evidence type="ECO:0000256" key="4">
    <source>
        <dbReference type="ARBA" id="ARBA00023136"/>
    </source>
</evidence>
<comment type="caution">
    <text evidence="7">The sequence shown here is derived from an EMBL/GenBank/DDBJ whole genome shotgun (WGS) entry which is preliminary data.</text>
</comment>
<dbReference type="AlphaFoldDB" id="A0AAW6TZ56"/>
<feature type="transmembrane region" description="Helical" evidence="5">
    <location>
        <begin position="213"/>
        <end position="230"/>
    </location>
</feature>
<evidence type="ECO:0000313" key="8">
    <source>
        <dbReference type="Proteomes" id="UP001431776"/>
    </source>
</evidence>
<feature type="transmembrane region" description="Helical" evidence="5">
    <location>
        <begin position="138"/>
        <end position="156"/>
    </location>
</feature>
<dbReference type="SMART" id="SM00028">
    <property type="entry name" value="TPR"/>
    <property type="match status" value="3"/>
</dbReference>
<organism evidence="7 8">
    <name type="scientific">Anaerobaca lacustris</name>
    <dbReference type="NCBI Taxonomy" id="3044600"/>
    <lineage>
        <taxon>Bacteria</taxon>
        <taxon>Pseudomonadati</taxon>
        <taxon>Planctomycetota</taxon>
        <taxon>Phycisphaerae</taxon>
        <taxon>Sedimentisphaerales</taxon>
        <taxon>Anaerobacaceae</taxon>
        <taxon>Anaerobaca</taxon>
    </lineage>
</organism>
<accession>A0AAW6TZ56</accession>
<evidence type="ECO:0000256" key="1">
    <source>
        <dbReference type="ARBA" id="ARBA00004141"/>
    </source>
</evidence>
<dbReference type="PANTHER" id="PTHR37422:SF23">
    <property type="entry name" value="TEICHURONIC ACID BIOSYNTHESIS PROTEIN TUAE"/>
    <property type="match status" value="1"/>
</dbReference>
<gene>
    <name evidence="7" type="ORF">QJ522_10815</name>
</gene>
<dbReference type="RefSeq" id="WP_349244941.1">
    <property type="nucleotide sequence ID" value="NZ_JASCXX010000011.1"/>
</dbReference>
<dbReference type="EMBL" id="JASCXX010000011">
    <property type="protein sequence ID" value="MDI6449534.1"/>
    <property type="molecule type" value="Genomic_DNA"/>
</dbReference>
<feature type="domain" description="O-antigen ligase-related" evidence="6">
    <location>
        <begin position="264"/>
        <end position="407"/>
    </location>
</feature>
<feature type="transmembrane region" description="Helical" evidence="5">
    <location>
        <begin position="163"/>
        <end position="186"/>
    </location>
</feature>
<proteinExistence type="predicted"/>
<feature type="transmembrane region" description="Helical" evidence="5">
    <location>
        <begin position="20"/>
        <end position="39"/>
    </location>
</feature>
<comment type="subcellular location">
    <subcellularLocation>
        <location evidence="1">Membrane</location>
        <topology evidence="1">Multi-pass membrane protein</topology>
    </subcellularLocation>
</comment>
<keyword evidence="3 5" id="KW-1133">Transmembrane helix</keyword>
<reference evidence="7" key="1">
    <citation type="submission" date="2023-05" db="EMBL/GenBank/DDBJ databases">
        <title>Anaerotaeda fermentans gen. nov., sp. nov., a novel anaerobic planctomycete of the new family within the order Sedimentisphaerales isolated from Taman Peninsula, Russia.</title>
        <authorList>
            <person name="Khomyakova M.A."/>
            <person name="Merkel A.Y."/>
            <person name="Slobodkin A.I."/>
        </authorList>
    </citation>
    <scope>NUCLEOTIDE SEQUENCE</scope>
    <source>
        <strain evidence="7">M17dextr</strain>
    </source>
</reference>
<evidence type="ECO:0000256" key="2">
    <source>
        <dbReference type="ARBA" id="ARBA00022692"/>
    </source>
</evidence>